<accession>A0AAV6TTH3</accession>
<keyword evidence="1" id="KW-0472">Membrane</keyword>
<reference evidence="2 3" key="1">
    <citation type="journal article" date="2022" name="Nat. Ecol. Evol.">
        <title>A masculinizing supergene underlies an exaggerated male reproductive morph in a spider.</title>
        <authorList>
            <person name="Hendrickx F."/>
            <person name="De Corte Z."/>
            <person name="Sonet G."/>
            <person name="Van Belleghem S.M."/>
            <person name="Kostlbacher S."/>
            <person name="Vangestel C."/>
        </authorList>
    </citation>
    <scope>NUCLEOTIDE SEQUENCE [LARGE SCALE GENOMIC DNA]</scope>
    <source>
        <strain evidence="2">W744_W776</strain>
    </source>
</reference>
<evidence type="ECO:0000313" key="3">
    <source>
        <dbReference type="Proteomes" id="UP000827092"/>
    </source>
</evidence>
<dbReference type="EMBL" id="JAFNEN010001048">
    <property type="protein sequence ID" value="KAG8175180.1"/>
    <property type="molecule type" value="Genomic_DNA"/>
</dbReference>
<dbReference type="AlphaFoldDB" id="A0AAV6TTH3"/>
<feature type="transmembrane region" description="Helical" evidence="1">
    <location>
        <begin position="7"/>
        <end position="25"/>
    </location>
</feature>
<keyword evidence="1" id="KW-0812">Transmembrane</keyword>
<comment type="caution">
    <text evidence="2">The sequence shown here is derived from an EMBL/GenBank/DDBJ whole genome shotgun (WGS) entry which is preliminary data.</text>
</comment>
<organism evidence="2 3">
    <name type="scientific">Oedothorax gibbosus</name>
    <dbReference type="NCBI Taxonomy" id="931172"/>
    <lineage>
        <taxon>Eukaryota</taxon>
        <taxon>Metazoa</taxon>
        <taxon>Ecdysozoa</taxon>
        <taxon>Arthropoda</taxon>
        <taxon>Chelicerata</taxon>
        <taxon>Arachnida</taxon>
        <taxon>Araneae</taxon>
        <taxon>Araneomorphae</taxon>
        <taxon>Entelegynae</taxon>
        <taxon>Araneoidea</taxon>
        <taxon>Linyphiidae</taxon>
        <taxon>Erigoninae</taxon>
        <taxon>Oedothorax</taxon>
    </lineage>
</organism>
<evidence type="ECO:0000256" key="1">
    <source>
        <dbReference type="SAM" id="Phobius"/>
    </source>
</evidence>
<sequence length="123" mass="14273">MANKNSCLAYLPIAMAIVTLARYQLLVPYHYLSRLGYKAQKGEIVPKGFQKRRNELFWKPLLKSCWAMCGVLSIRQPNRSRMDEDDLSLESRVGYCGDMCCNWRCTSVEIQKYSICRKTKPPE</sequence>
<dbReference type="Proteomes" id="UP000827092">
    <property type="component" value="Unassembled WGS sequence"/>
</dbReference>
<keyword evidence="3" id="KW-1185">Reference proteome</keyword>
<proteinExistence type="predicted"/>
<name>A0AAV6TTH3_9ARAC</name>
<gene>
    <name evidence="2" type="ORF">JTE90_022603</name>
</gene>
<keyword evidence="1" id="KW-1133">Transmembrane helix</keyword>
<evidence type="ECO:0000313" key="2">
    <source>
        <dbReference type="EMBL" id="KAG8175180.1"/>
    </source>
</evidence>
<protein>
    <submittedName>
        <fullName evidence="2">Uncharacterized protein</fullName>
    </submittedName>
</protein>